<name>A0ACB6Z2T2_THEGA</name>
<comment type="caution">
    <text evidence="1">The sequence shown here is derived from an EMBL/GenBank/DDBJ whole genome shotgun (WGS) entry which is preliminary data.</text>
</comment>
<proteinExistence type="predicted"/>
<evidence type="ECO:0000313" key="1">
    <source>
        <dbReference type="EMBL" id="KAF9643901.1"/>
    </source>
</evidence>
<sequence>MAVASCVKIALAMYTCGSWRALPITTLTQTTMSNPYQVHLPPEILDYIVDFLRERWCRTTTQCPATTPQFLILPQISPREGFRSSVVVGLEPHPVPLPEDLALIGPDSYKWDSQRLPTLRFHPCLLVPSSLISL</sequence>
<accession>A0ACB6Z2T2</accession>
<evidence type="ECO:0000313" key="2">
    <source>
        <dbReference type="Proteomes" id="UP000886501"/>
    </source>
</evidence>
<gene>
    <name evidence="1" type="ORF">BDM02DRAFT_1281482</name>
</gene>
<keyword evidence="2" id="KW-1185">Reference proteome</keyword>
<reference evidence="1" key="1">
    <citation type="submission" date="2019-10" db="EMBL/GenBank/DDBJ databases">
        <authorList>
            <consortium name="DOE Joint Genome Institute"/>
            <person name="Kuo A."/>
            <person name="Miyauchi S."/>
            <person name="Kiss E."/>
            <person name="Drula E."/>
            <person name="Kohler A."/>
            <person name="Sanchez-Garcia M."/>
            <person name="Andreopoulos B."/>
            <person name="Barry K.W."/>
            <person name="Bonito G."/>
            <person name="Buee M."/>
            <person name="Carver A."/>
            <person name="Chen C."/>
            <person name="Cichocki N."/>
            <person name="Clum A."/>
            <person name="Culley D."/>
            <person name="Crous P.W."/>
            <person name="Fauchery L."/>
            <person name="Girlanda M."/>
            <person name="Hayes R."/>
            <person name="Keri Z."/>
            <person name="Labutti K."/>
            <person name="Lipzen A."/>
            <person name="Lombard V."/>
            <person name="Magnuson J."/>
            <person name="Maillard F."/>
            <person name="Morin E."/>
            <person name="Murat C."/>
            <person name="Nolan M."/>
            <person name="Ohm R."/>
            <person name="Pangilinan J."/>
            <person name="Pereira M."/>
            <person name="Perotto S."/>
            <person name="Peter M."/>
            <person name="Riley R."/>
            <person name="Sitrit Y."/>
            <person name="Stielow B."/>
            <person name="Szollosi G."/>
            <person name="Zifcakova L."/>
            <person name="Stursova M."/>
            <person name="Spatafora J.W."/>
            <person name="Tedersoo L."/>
            <person name="Vaario L.-M."/>
            <person name="Yamada A."/>
            <person name="Yan M."/>
            <person name="Wang P."/>
            <person name="Xu J."/>
            <person name="Bruns T."/>
            <person name="Baldrian P."/>
            <person name="Vilgalys R."/>
            <person name="Henrissat B."/>
            <person name="Grigoriev I.V."/>
            <person name="Hibbett D."/>
            <person name="Nagy L.G."/>
            <person name="Martin F.M."/>
        </authorList>
    </citation>
    <scope>NUCLEOTIDE SEQUENCE</scope>
    <source>
        <strain evidence="1">P2</strain>
    </source>
</reference>
<dbReference type="Proteomes" id="UP000886501">
    <property type="component" value="Unassembled WGS sequence"/>
</dbReference>
<reference evidence="1" key="2">
    <citation type="journal article" date="2020" name="Nat. Commun.">
        <title>Large-scale genome sequencing of mycorrhizal fungi provides insights into the early evolution of symbiotic traits.</title>
        <authorList>
            <person name="Miyauchi S."/>
            <person name="Kiss E."/>
            <person name="Kuo A."/>
            <person name="Drula E."/>
            <person name="Kohler A."/>
            <person name="Sanchez-Garcia M."/>
            <person name="Morin E."/>
            <person name="Andreopoulos B."/>
            <person name="Barry K.W."/>
            <person name="Bonito G."/>
            <person name="Buee M."/>
            <person name="Carver A."/>
            <person name="Chen C."/>
            <person name="Cichocki N."/>
            <person name="Clum A."/>
            <person name="Culley D."/>
            <person name="Crous P.W."/>
            <person name="Fauchery L."/>
            <person name="Girlanda M."/>
            <person name="Hayes R.D."/>
            <person name="Keri Z."/>
            <person name="LaButti K."/>
            <person name="Lipzen A."/>
            <person name="Lombard V."/>
            <person name="Magnuson J."/>
            <person name="Maillard F."/>
            <person name="Murat C."/>
            <person name="Nolan M."/>
            <person name="Ohm R.A."/>
            <person name="Pangilinan J."/>
            <person name="Pereira M.F."/>
            <person name="Perotto S."/>
            <person name="Peter M."/>
            <person name="Pfister S."/>
            <person name="Riley R."/>
            <person name="Sitrit Y."/>
            <person name="Stielow J.B."/>
            <person name="Szollosi G."/>
            <person name="Zifcakova L."/>
            <person name="Stursova M."/>
            <person name="Spatafora J.W."/>
            <person name="Tedersoo L."/>
            <person name="Vaario L.M."/>
            <person name="Yamada A."/>
            <person name="Yan M."/>
            <person name="Wang P."/>
            <person name="Xu J."/>
            <person name="Bruns T."/>
            <person name="Baldrian P."/>
            <person name="Vilgalys R."/>
            <person name="Dunand C."/>
            <person name="Henrissat B."/>
            <person name="Grigoriev I.V."/>
            <person name="Hibbett D."/>
            <person name="Nagy L.G."/>
            <person name="Martin F.M."/>
        </authorList>
    </citation>
    <scope>NUCLEOTIDE SEQUENCE</scope>
    <source>
        <strain evidence="1">P2</strain>
    </source>
</reference>
<dbReference type="EMBL" id="MU118177">
    <property type="protein sequence ID" value="KAF9643901.1"/>
    <property type="molecule type" value="Genomic_DNA"/>
</dbReference>
<organism evidence="1 2">
    <name type="scientific">Thelephora ganbajun</name>
    <name type="common">Ganba fungus</name>
    <dbReference type="NCBI Taxonomy" id="370292"/>
    <lineage>
        <taxon>Eukaryota</taxon>
        <taxon>Fungi</taxon>
        <taxon>Dikarya</taxon>
        <taxon>Basidiomycota</taxon>
        <taxon>Agaricomycotina</taxon>
        <taxon>Agaricomycetes</taxon>
        <taxon>Thelephorales</taxon>
        <taxon>Thelephoraceae</taxon>
        <taxon>Thelephora</taxon>
    </lineage>
</organism>
<protein>
    <submittedName>
        <fullName evidence="1">Uncharacterized protein</fullName>
    </submittedName>
</protein>